<dbReference type="PANTHER" id="PTHR31600">
    <property type="entry name" value="TINY MACROCYSTS PROTEIN B-RELATED"/>
    <property type="match status" value="1"/>
</dbReference>
<sequence>MKRKKEDQEHVSRKEILITNLCYLTRALVKNNIIKQNGYIVLLTLEYLMMLFTTLRLADVNTFQDVFGSIESFLDVGIDDNQTQITSDTPARIVCVVLCTFELTLTIIYALKYFNMEVPNDEVQWSYNQSGGIYFKLLLQFILCTQELYRPRLTERAVTITILLIVMAVQVLIIVYRINTPNIFNQTIHNYTLLLESSYVALTFIGLVALLTGRDIFSTLAYLLIFIPIMVKIIFFADQHRKHQVLFKLKNEDSLSKNEYLICLTHVLKMIKRQSETDLAQLMSFTYQHKLSCYNTQCICQFFTQYCQDPQGYLDDGVKLIQIQDEGIKDFLEDQISQSRDNESQAQSQVLGDNSYLVESTINGIISNIDILNSNMMNDLTQTEQTRNNLSQSNMNTANNIQNNNNINNIDNMATDERAQLGNDPGELGLMGFFNRGYILRGAAYSSYDKTMFKLLEKKTCKNTSFSLISIYFQYAYQHNIYQAVFAIVKAARSQKRSLTQRLQFSVTEFYLLELILSEFKVTNSKEELNYSDFIERNQMQQNLDWLFEDTSSDIINFWKIFKEEQANVQKAYVMGLQISQNISQIRDFTKKLEESQMIKDYNKYYYYAMFYQNLLNDKQNYNQMIGNLKNQLMIRNMRKKNSRFGQITDINDLGFAIISFEDDKTLGKFKYANRVACQLLNTDEEAIIEKSVKQIMPELICHNHELFIRRFLAEGLPRFIGRVRTIFIKDFSGYIKPVQFYINFHYNSKFSYSFILHIDPISSITFQNHQVIPMKHVFVIISDFHSNIQNICLNTKKLTGLTQKTMKVQEEILGRKVRMEDVIFQIGRLEQFLIDNRSNYMNNQIVKVRTFNNSNDQNYITCSLQYEEITYLKGSPSEFKERVYLFIPVSKIPEYDNTSMISSNNINNSQFQSSQNNSGQENQGIFSSFYFTQSVEVNIANDDKFGSMSQSRSSKSSSTVTTSSSLSYTKGMLFQQKSPKILKIYLYIVFGVLFSFITVSSINFIIYIQKKNLVNLQIKFNNLINQRNTCLIQTLSNLKSLHLISADQTKNSKVNISNIIPNINRFDYYNQYIIQNSLQLLDYHEEFKSLSQRYETLGTQSNSDLFTSINLKYLSKNNQVYTQNNSLDYGLSLIVSNIGMITLKDLLAEKLPMNLQDLILKNIKSNQTASDLLRNIYFVFENGMNELNYLGALQEQYIQRNTKNTSDESKLYINLMSFISIGIITLIGVFTFPLLGRIEERKISVLKFFNLLNLEQIQNQINMGREFQEEFNNLSRNMNQNKNKNEYLENDEDYYVEDDSEEYDQQTMQQIENNLDKKGSLKIQHLSVNNKKINQDLVEVEDISFDDVRDQTNSREQFFKAIVQNENEEENKKINDEQSDDEIFDTNRIMKHRVKFTEQTKEMKNSNGITVSFAPVSDQQATFQPKKKSTQGLRQKKSPKKSRRNSEEKYTSMFDIQKLFKKIQQNEAKQIKISEMRKMGSTDKEISEELKQKDEEMKLKKQKKELSDSKQQTLKDDIKSSKLQNVFQNPGGNKRSNIMQKANEEMKEEQTKVGKLKHNSKQQKKQSNLKIDRSIKMQPLFKAKQPNQMNEIKEDDSESKNSDDENQQNKDPKNNKYNISKAETALRQLTSRTEYIQDQLEKIALKEKLKLALYVIFVLIFLNSNLIASYYIGQKTFSEDSEALNVLATFYHKENYLDNLIFFTQEEFIQNKTIIINGTDAADHYLQQSQTNEQGYNNIRKSYPIFLSNIQDQIDKLESNEICKTVFETNLTKQESCKTAYDSIFQRGLTSTLYMIFTYTQNLQVRFTKEIRTQQFLTDRIGDPKLKDLVDLFNEYLHDALNYLEELVTKAAIEYFDQLSQQYLILYTAYIGVSIILCFFFGFYVFKKLKQQVMTSTNILAIIPLEDLENKDRVKIEAFLNQ</sequence>
<dbReference type="Gene3D" id="3.30.450.20">
    <property type="entry name" value="PAS domain"/>
    <property type="match status" value="1"/>
</dbReference>
<name>A0A078A999_STYLE</name>
<evidence type="ECO:0000313" key="4">
    <source>
        <dbReference type="Proteomes" id="UP000039865"/>
    </source>
</evidence>
<dbReference type="InterPro" id="IPR035965">
    <property type="entry name" value="PAS-like_dom_sf"/>
</dbReference>
<dbReference type="Proteomes" id="UP000039865">
    <property type="component" value="Unassembled WGS sequence"/>
</dbReference>
<keyword evidence="2" id="KW-1133">Transmembrane helix</keyword>
<protein>
    <submittedName>
        <fullName evidence="3">Pas domain s-box family protein</fullName>
    </submittedName>
</protein>
<feature type="region of interest" description="Disordered" evidence="1">
    <location>
        <begin position="1472"/>
        <end position="1621"/>
    </location>
</feature>
<evidence type="ECO:0000313" key="3">
    <source>
        <dbReference type="EMBL" id="CDW78804.1"/>
    </source>
</evidence>
<dbReference type="InterPro" id="IPR052994">
    <property type="entry name" value="Tiny_macrocysts_regulators"/>
</dbReference>
<keyword evidence="2" id="KW-0472">Membrane</keyword>
<feature type="compositionally biased region" description="Basic and acidic residues" evidence="1">
    <location>
        <begin position="1543"/>
        <end position="1553"/>
    </location>
</feature>
<feature type="compositionally biased region" description="Basic and acidic residues" evidence="1">
    <location>
        <begin position="1599"/>
        <end position="1615"/>
    </location>
</feature>
<dbReference type="SUPFAM" id="SSF55785">
    <property type="entry name" value="PYP-like sensor domain (PAS domain)"/>
    <property type="match status" value="1"/>
</dbReference>
<feature type="transmembrane region" description="Helical" evidence="2">
    <location>
        <begin position="985"/>
        <end position="1009"/>
    </location>
</feature>
<proteinExistence type="predicted"/>
<dbReference type="PANTHER" id="PTHR31600:SF2">
    <property type="entry name" value="GAMETE ENRICHED GENE 10 PROTEIN-RELATED"/>
    <property type="match status" value="1"/>
</dbReference>
<feature type="compositionally biased region" description="Basic residues" evidence="1">
    <location>
        <begin position="1555"/>
        <end position="1565"/>
    </location>
</feature>
<organism evidence="3 4">
    <name type="scientific">Stylonychia lemnae</name>
    <name type="common">Ciliate</name>
    <dbReference type="NCBI Taxonomy" id="5949"/>
    <lineage>
        <taxon>Eukaryota</taxon>
        <taxon>Sar</taxon>
        <taxon>Alveolata</taxon>
        <taxon>Ciliophora</taxon>
        <taxon>Intramacronucleata</taxon>
        <taxon>Spirotrichea</taxon>
        <taxon>Stichotrichia</taxon>
        <taxon>Sporadotrichida</taxon>
        <taxon>Oxytrichidae</taxon>
        <taxon>Stylonychinae</taxon>
        <taxon>Stylonychia</taxon>
    </lineage>
</organism>
<accession>A0A078A999</accession>
<feature type="compositionally biased region" description="Polar residues" evidence="1">
    <location>
        <begin position="1522"/>
        <end position="1541"/>
    </location>
</feature>
<keyword evidence="4" id="KW-1185">Reference proteome</keyword>
<feature type="transmembrane region" description="Helical" evidence="2">
    <location>
        <begin position="93"/>
        <end position="111"/>
    </location>
</feature>
<gene>
    <name evidence="3" type="primary">Contig585.g654</name>
    <name evidence="3" type="ORF">STYLEM_7788</name>
</gene>
<feature type="transmembrane region" description="Helical" evidence="2">
    <location>
        <begin position="216"/>
        <end position="237"/>
    </location>
</feature>
<feature type="compositionally biased region" description="Basic residues" evidence="1">
    <location>
        <begin position="1426"/>
        <end position="1444"/>
    </location>
</feature>
<feature type="transmembrane region" description="Helical" evidence="2">
    <location>
        <begin position="157"/>
        <end position="176"/>
    </location>
</feature>
<evidence type="ECO:0000256" key="2">
    <source>
        <dbReference type="SAM" id="Phobius"/>
    </source>
</evidence>
<feature type="transmembrane region" description="Helical" evidence="2">
    <location>
        <begin position="1652"/>
        <end position="1673"/>
    </location>
</feature>
<reference evidence="3 4" key="1">
    <citation type="submission" date="2014-06" db="EMBL/GenBank/DDBJ databases">
        <authorList>
            <person name="Swart Estienne"/>
        </authorList>
    </citation>
    <scope>NUCLEOTIDE SEQUENCE [LARGE SCALE GENOMIC DNA]</scope>
    <source>
        <strain evidence="3 4">130c</strain>
    </source>
</reference>
<feature type="compositionally biased region" description="Basic and acidic residues" evidence="1">
    <location>
        <begin position="1472"/>
        <end position="1521"/>
    </location>
</feature>
<evidence type="ECO:0000256" key="1">
    <source>
        <dbReference type="SAM" id="MobiDB-lite"/>
    </source>
</evidence>
<feature type="region of interest" description="Disordered" evidence="1">
    <location>
        <begin position="1407"/>
        <end position="1451"/>
    </location>
</feature>
<feature type="transmembrane region" description="Helical" evidence="2">
    <location>
        <begin position="188"/>
        <end position="210"/>
    </location>
</feature>
<dbReference type="OMA" id="DFFQYKH"/>
<dbReference type="InParanoid" id="A0A078A999"/>
<feature type="transmembrane region" description="Helical" evidence="2">
    <location>
        <begin position="1212"/>
        <end position="1236"/>
    </location>
</feature>
<feature type="transmembrane region" description="Helical" evidence="2">
    <location>
        <begin position="1865"/>
        <end position="1887"/>
    </location>
</feature>
<dbReference type="EMBL" id="CCKQ01007438">
    <property type="protein sequence ID" value="CDW78804.1"/>
    <property type="molecule type" value="Genomic_DNA"/>
</dbReference>
<keyword evidence="2" id="KW-0812">Transmembrane</keyword>